<feature type="region of interest" description="Disordered" evidence="1">
    <location>
        <begin position="40"/>
        <end position="262"/>
    </location>
</feature>
<gene>
    <name evidence="3" type="ORF">FRACYDRAFT_238826</name>
</gene>
<feature type="compositionally biased region" description="Acidic residues" evidence="1">
    <location>
        <begin position="112"/>
        <end position="132"/>
    </location>
</feature>
<feature type="compositionally biased region" description="Low complexity" evidence="1">
    <location>
        <begin position="73"/>
        <end position="84"/>
    </location>
</feature>
<feature type="compositionally biased region" description="Low complexity" evidence="1">
    <location>
        <begin position="217"/>
        <end position="229"/>
    </location>
</feature>
<feature type="compositionally biased region" description="Basic residues" evidence="1">
    <location>
        <begin position="303"/>
        <end position="317"/>
    </location>
</feature>
<dbReference type="InParanoid" id="A0A1E7FDI0"/>
<name>A0A1E7FDI0_9STRA</name>
<accession>A0A1E7FDI0</accession>
<dbReference type="AlphaFoldDB" id="A0A1E7FDI0"/>
<reference evidence="3 4" key="1">
    <citation type="submission" date="2016-09" db="EMBL/GenBank/DDBJ databases">
        <title>Extensive genetic diversity and differential bi-allelic expression allows diatom success in the polar Southern Ocean.</title>
        <authorList>
            <consortium name="DOE Joint Genome Institute"/>
            <person name="Mock T."/>
            <person name="Otillar R.P."/>
            <person name="Strauss J."/>
            <person name="Dupont C."/>
            <person name="Frickenhaus S."/>
            <person name="Maumus F."/>
            <person name="Mcmullan M."/>
            <person name="Sanges R."/>
            <person name="Schmutz J."/>
            <person name="Toseland A."/>
            <person name="Valas R."/>
            <person name="Veluchamy A."/>
            <person name="Ward B.J."/>
            <person name="Allen A."/>
            <person name="Barry K."/>
            <person name="Falciatore A."/>
            <person name="Ferrante M."/>
            <person name="Fortunato A.E."/>
            <person name="Gloeckner G."/>
            <person name="Gruber A."/>
            <person name="Hipkin R."/>
            <person name="Janech M."/>
            <person name="Kroth P."/>
            <person name="Leese F."/>
            <person name="Lindquist E."/>
            <person name="Lyon B.R."/>
            <person name="Martin J."/>
            <person name="Mayer C."/>
            <person name="Parker M."/>
            <person name="Quesneville H."/>
            <person name="Raymond J."/>
            <person name="Uhlig C."/>
            <person name="Valentin K.U."/>
            <person name="Worden A.Z."/>
            <person name="Armbrust E.V."/>
            <person name="Bowler C."/>
            <person name="Green B."/>
            <person name="Moulton V."/>
            <person name="Van Oosterhout C."/>
            <person name="Grigoriev I."/>
        </authorList>
    </citation>
    <scope>NUCLEOTIDE SEQUENCE [LARGE SCALE GENOMIC DNA]</scope>
    <source>
        <strain evidence="3 4">CCMP1102</strain>
    </source>
</reference>
<dbReference type="Pfam" id="PF05022">
    <property type="entry name" value="SRP40_C"/>
    <property type="match status" value="1"/>
</dbReference>
<evidence type="ECO:0000259" key="2">
    <source>
        <dbReference type="Pfam" id="PF05022"/>
    </source>
</evidence>
<feature type="region of interest" description="Disordered" evidence="1">
    <location>
        <begin position="303"/>
        <end position="342"/>
    </location>
</feature>
<dbReference type="OrthoDB" id="5599646at2759"/>
<protein>
    <recommendedName>
        <fullName evidence="2">Srp40 C-terminal domain-containing protein</fullName>
    </recommendedName>
</protein>
<feature type="compositionally biased region" description="Polar residues" evidence="1">
    <location>
        <begin position="330"/>
        <end position="342"/>
    </location>
</feature>
<evidence type="ECO:0000256" key="1">
    <source>
        <dbReference type="SAM" id="MobiDB-lite"/>
    </source>
</evidence>
<sequence>MASNNDETSKEMAIAILEKLKELEFSKTSKALEKEILKRFSLKSLPSSTSSSEQVLVLQKAGAKDDDDDKSTSSKSSSSSSSSSESDDDSDTEVKKSKPTKKVTKTNADSGSDADSESSDDEDDDTDDDDDEPPKKKIRMNTPKKAAPDAIVSPVEDDDNSDSDSDVSDVDVSSVSTVSSDDDSDSSDSDSSSSSSSSSEDEVDMEAMRKAKRKAAAVKAIEASKAAAAWTPKKIKKSDVKTEAGSDGAQALSTGKPFQRVDDGFWGEKAEKDGGAMADNSYGNVFGNDGFGAKSSEKLLMVRGKKFQHEKTKRKRSFNGMARNGGKINMVSNSTKYQYNSD</sequence>
<feature type="compositionally biased region" description="Low complexity" evidence="1">
    <location>
        <begin position="42"/>
        <end position="52"/>
    </location>
</feature>
<feature type="compositionally biased region" description="Low complexity" evidence="1">
    <location>
        <begin position="189"/>
        <end position="198"/>
    </location>
</feature>
<evidence type="ECO:0000313" key="3">
    <source>
        <dbReference type="EMBL" id="OEU16238.1"/>
    </source>
</evidence>
<dbReference type="InterPro" id="IPR007718">
    <property type="entry name" value="Srp40_C"/>
</dbReference>
<dbReference type="PANTHER" id="PTHR23216">
    <property type="entry name" value="NUCLEOLAR AND COILED-BODY PHOSPHOPROTEIN 1"/>
    <property type="match status" value="1"/>
</dbReference>
<organism evidence="3 4">
    <name type="scientific">Fragilariopsis cylindrus CCMP1102</name>
    <dbReference type="NCBI Taxonomy" id="635003"/>
    <lineage>
        <taxon>Eukaryota</taxon>
        <taxon>Sar</taxon>
        <taxon>Stramenopiles</taxon>
        <taxon>Ochrophyta</taxon>
        <taxon>Bacillariophyta</taxon>
        <taxon>Bacillariophyceae</taxon>
        <taxon>Bacillariophycidae</taxon>
        <taxon>Bacillariales</taxon>
        <taxon>Bacillariaceae</taxon>
        <taxon>Fragilariopsis</taxon>
    </lineage>
</organism>
<dbReference type="Proteomes" id="UP000095751">
    <property type="component" value="Unassembled WGS sequence"/>
</dbReference>
<proteinExistence type="predicted"/>
<feature type="domain" description="Srp40 C-terminal" evidence="2">
    <location>
        <begin position="257"/>
        <end position="337"/>
    </location>
</feature>
<feature type="compositionally biased region" description="Low complexity" evidence="1">
    <location>
        <begin position="170"/>
        <end position="179"/>
    </location>
</feature>
<keyword evidence="4" id="KW-1185">Reference proteome</keyword>
<dbReference type="GO" id="GO:0005730">
    <property type="term" value="C:nucleolus"/>
    <property type="evidence" value="ECO:0007669"/>
    <property type="project" value="InterPro"/>
</dbReference>
<dbReference type="EMBL" id="KV784358">
    <property type="protein sequence ID" value="OEU16238.1"/>
    <property type="molecule type" value="Genomic_DNA"/>
</dbReference>
<dbReference type="PANTHER" id="PTHR23216:SF1">
    <property type="entry name" value="NUCLEOLAR AND COILED-BODY PHOSPHOPROTEIN 1"/>
    <property type="match status" value="1"/>
</dbReference>
<dbReference type="InterPro" id="IPR039191">
    <property type="entry name" value="Nopp140-like"/>
</dbReference>
<feature type="compositionally biased region" description="Acidic residues" evidence="1">
    <location>
        <begin position="155"/>
        <end position="169"/>
    </location>
</feature>
<dbReference type="KEGG" id="fcy:FRACYDRAFT_238826"/>
<evidence type="ECO:0000313" key="4">
    <source>
        <dbReference type="Proteomes" id="UP000095751"/>
    </source>
</evidence>